<comment type="caution">
    <text evidence="1">The sequence shown here is derived from an EMBL/GenBank/DDBJ whole genome shotgun (WGS) entry which is preliminary data.</text>
</comment>
<protein>
    <submittedName>
        <fullName evidence="1">Uncharacterized protein</fullName>
    </submittedName>
</protein>
<accession>A0A328FI88</accession>
<evidence type="ECO:0000313" key="2">
    <source>
        <dbReference type="Proteomes" id="UP000248798"/>
    </source>
</evidence>
<dbReference type="Proteomes" id="UP000248798">
    <property type="component" value="Unassembled WGS sequence"/>
</dbReference>
<sequence length="75" mass="9114">MFGLKFPFFNIVKFPLVIRTNSLPLPDTWVSFYSIWKDLIPSRHVKKRFKIIFWEPKIKFLFVKKFNGIVKFVSF</sequence>
<organism evidence="1 2">
    <name type="scientific">Desulfobacter hydrogenophilus</name>
    <dbReference type="NCBI Taxonomy" id="2291"/>
    <lineage>
        <taxon>Bacteria</taxon>
        <taxon>Pseudomonadati</taxon>
        <taxon>Thermodesulfobacteriota</taxon>
        <taxon>Desulfobacteria</taxon>
        <taxon>Desulfobacterales</taxon>
        <taxon>Desulfobacteraceae</taxon>
        <taxon>Desulfobacter</taxon>
    </lineage>
</organism>
<dbReference type="AlphaFoldDB" id="A0A328FI88"/>
<dbReference type="EMBL" id="QLNI01000011">
    <property type="protein sequence ID" value="RAM02727.1"/>
    <property type="molecule type" value="Genomic_DNA"/>
</dbReference>
<evidence type="ECO:0000313" key="1">
    <source>
        <dbReference type="EMBL" id="RAM02727.1"/>
    </source>
</evidence>
<reference evidence="1 2" key="1">
    <citation type="submission" date="2018-06" db="EMBL/GenBank/DDBJ databases">
        <title>Complete Genome Sequence of Desulfobacter hydrogenophilus (DSM3380).</title>
        <authorList>
            <person name="Marietou A."/>
            <person name="Schreiber L."/>
            <person name="Marshall I."/>
            <person name="Jorgensen B."/>
        </authorList>
    </citation>
    <scope>NUCLEOTIDE SEQUENCE [LARGE SCALE GENOMIC DNA]</scope>
    <source>
        <strain evidence="1 2">DSM 3380</strain>
    </source>
</reference>
<name>A0A328FI88_9BACT</name>
<gene>
    <name evidence="1" type="ORF">DO021_06700</name>
</gene>
<proteinExistence type="predicted"/>